<dbReference type="PIRSF" id="PIRSF005962">
    <property type="entry name" value="Pept_M20D_amidohydro"/>
    <property type="match status" value="1"/>
</dbReference>
<protein>
    <submittedName>
        <fullName evidence="3">Amidohydrolase</fullName>
    </submittedName>
</protein>
<comment type="caution">
    <text evidence="3">The sequence shown here is derived from an EMBL/GenBank/DDBJ whole genome shotgun (WGS) entry which is preliminary data.</text>
</comment>
<dbReference type="Proteomes" id="UP000284219">
    <property type="component" value="Unassembled WGS sequence"/>
</dbReference>
<dbReference type="InterPro" id="IPR037484">
    <property type="entry name" value="AmhX-like"/>
</dbReference>
<feature type="binding site" evidence="1">
    <location>
        <position position="128"/>
    </location>
    <ligand>
        <name>Mn(2+)</name>
        <dbReference type="ChEBI" id="CHEBI:29035"/>
        <label>2</label>
    </ligand>
</feature>
<feature type="binding site" evidence="1">
    <location>
        <position position="347"/>
    </location>
    <ligand>
        <name>Mn(2+)</name>
        <dbReference type="ChEBI" id="CHEBI:29035"/>
        <label>2</label>
    </ligand>
</feature>
<dbReference type="InterPro" id="IPR002933">
    <property type="entry name" value="Peptidase_M20"/>
</dbReference>
<dbReference type="InterPro" id="IPR011650">
    <property type="entry name" value="Peptidase_M20_dimer"/>
</dbReference>
<dbReference type="GO" id="GO:0016787">
    <property type="term" value="F:hydrolase activity"/>
    <property type="evidence" value="ECO:0007669"/>
    <property type="project" value="UniProtKB-KW"/>
</dbReference>
<dbReference type="GO" id="GO:0046872">
    <property type="term" value="F:metal ion binding"/>
    <property type="evidence" value="ECO:0007669"/>
    <property type="project" value="UniProtKB-KW"/>
</dbReference>
<keyword evidence="1" id="KW-0479">Metal-binding</keyword>
<accession>A0A419SKI5</accession>
<name>A0A419SKI5_9BACL</name>
<dbReference type="Pfam" id="PF01546">
    <property type="entry name" value="Peptidase_M20"/>
    <property type="match status" value="1"/>
</dbReference>
<evidence type="ECO:0000256" key="1">
    <source>
        <dbReference type="PIRSR" id="PIRSR005962-1"/>
    </source>
</evidence>
<evidence type="ECO:0000259" key="2">
    <source>
        <dbReference type="Pfam" id="PF07687"/>
    </source>
</evidence>
<dbReference type="PANTHER" id="PTHR11014">
    <property type="entry name" value="PEPTIDASE M20 FAMILY MEMBER"/>
    <property type="match status" value="1"/>
</dbReference>
<feature type="binding site" evidence="1">
    <location>
        <position position="92"/>
    </location>
    <ligand>
        <name>Mn(2+)</name>
        <dbReference type="ChEBI" id="CHEBI:29035"/>
        <label>2</label>
    </ligand>
</feature>
<dbReference type="AlphaFoldDB" id="A0A419SKI5"/>
<keyword evidence="1" id="KW-0464">Manganese</keyword>
<reference evidence="3 4" key="1">
    <citation type="submission" date="2016-08" db="EMBL/GenBank/DDBJ databases">
        <title>Novel Firmicute Genomes.</title>
        <authorList>
            <person name="Poppleton D.I."/>
            <person name="Gribaldo S."/>
        </authorList>
    </citation>
    <scope>NUCLEOTIDE SEQUENCE [LARGE SCALE GENOMIC DNA]</scope>
    <source>
        <strain evidence="3 4">RAOx-1</strain>
    </source>
</reference>
<dbReference type="EMBL" id="MCHY01000008">
    <property type="protein sequence ID" value="RKD24460.1"/>
    <property type="molecule type" value="Genomic_DNA"/>
</dbReference>
<sequence>MKQALESLRPRVMEIFEHLRAHPEISWREVETTAYLACLLRESGCRVTTFGDCTGVVGEIGAGELPLIVALRADLDALWQEVDGEFRANHSCGHDAHMTIVFGAWLLLKEVGFVPKGTLKLIFQPAEEKGTGALKMIEKKVVDDVDFLYGVHLRPATEMANRQAAAAIYNGSGQFISGKIIGADTHGARPHLGVNAIEVGAALVRELQRIRLNPMIPYSVKVTRFIAGGESHNVIPGNAEFSLDLRAQTNQAMDQLLAEVDRIIQAITALYDTQIDLSYHARVPAAEVDEQARKLLGEAIEDTLGVDQLVEPVVSPGGEDFHFYTIKRPQIKATMLGLGCGLEPGLHHPQMTFDREALLAGIEILARVVKRTFEQRGDG</sequence>
<dbReference type="NCBIfam" id="TIGR01891">
    <property type="entry name" value="amidohydrolases"/>
    <property type="match status" value="1"/>
</dbReference>
<comment type="cofactor">
    <cofactor evidence="1">
        <name>Mn(2+)</name>
        <dbReference type="ChEBI" id="CHEBI:29035"/>
    </cofactor>
    <text evidence="1">The Mn(2+) ion enhances activity.</text>
</comment>
<evidence type="ECO:0000313" key="3">
    <source>
        <dbReference type="EMBL" id="RKD24460.1"/>
    </source>
</evidence>
<dbReference type="Pfam" id="PF07687">
    <property type="entry name" value="M20_dimer"/>
    <property type="match status" value="1"/>
</dbReference>
<evidence type="ECO:0000313" key="4">
    <source>
        <dbReference type="Proteomes" id="UP000284219"/>
    </source>
</evidence>
<feature type="binding site" evidence="1">
    <location>
        <position position="152"/>
    </location>
    <ligand>
        <name>Mn(2+)</name>
        <dbReference type="ChEBI" id="CHEBI:29035"/>
        <label>2</label>
    </ligand>
</feature>
<dbReference type="Gene3D" id="3.40.630.10">
    <property type="entry name" value="Zn peptidases"/>
    <property type="match status" value="1"/>
</dbReference>
<dbReference type="PANTHER" id="PTHR11014:SF122">
    <property type="entry name" value="AMIDOHYDROLASE AMHX"/>
    <property type="match status" value="1"/>
</dbReference>
<dbReference type="OrthoDB" id="9776731at2"/>
<dbReference type="CDD" id="cd08018">
    <property type="entry name" value="M20_Acy1_amhX-like"/>
    <property type="match status" value="1"/>
</dbReference>
<organism evidence="3 4">
    <name type="scientific">Ammoniphilus oxalaticus</name>
    <dbReference type="NCBI Taxonomy" id="66863"/>
    <lineage>
        <taxon>Bacteria</taxon>
        <taxon>Bacillati</taxon>
        <taxon>Bacillota</taxon>
        <taxon>Bacilli</taxon>
        <taxon>Bacillales</taxon>
        <taxon>Paenibacillaceae</taxon>
        <taxon>Aneurinibacillus group</taxon>
        <taxon>Ammoniphilus</taxon>
    </lineage>
</organism>
<dbReference type="SUPFAM" id="SSF53187">
    <property type="entry name" value="Zn-dependent exopeptidases"/>
    <property type="match status" value="1"/>
</dbReference>
<dbReference type="InterPro" id="IPR036264">
    <property type="entry name" value="Bact_exopeptidase_dim_dom"/>
</dbReference>
<proteinExistence type="predicted"/>
<dbReference type="RefSeq" id="WP_120189758.1">
    <property type="nucleotide sequence ID" value="NZ_MCHY01000008.1"/>
</dbReference>
<feature type="binding site" evidence="1">
    <location>
        <position position="94"/>
    </location>
    <ligand>
        <name>Mn(2+)</name>
        <dbReference type="ChEBI" id="CHEBI:29035"/>
        <label>2</label>
    </ligand>
</feature>
<gene>
    <name evidence="3" type="ORF">BEP19_08720</name>
</gene>
<keyword evidence="3" id="KW-0378">Hydrolase</keyword>
<dbReference type="Gene3D" id="3.30.70.360">
    <property type="match status" value="1"/>
</dbReference>
<dbReference type="SUPFAM" id="SSF55031">
    <property type="entry name" value="Bacterial exopeptidase dimerisation domain"/>
    <property type="match status" value="1"/>
</dbReference>
<keyword evidence="4" id="KW-1185">Reference proteome</keyword>
<feature type="domain" description="Peptidase M20 dimerisation" evidence="2">
    <location>
        <begin position="175"/>
        <end position="267"/>
    </location>
</feature>
<dbReference type="InterPro" id="IPR017439">
    <property type="entry name" value="Amidohydrolase"/>
</dbReference>